<sequence length="128" mass="15417">MGTSSLIFQFQKVYSLTNLEVWKIDLEDDPVSKMRTRKQSLKYIMEIVEKRNKLSQIDPNSLLFRPYILSQDLNLQLMLFKRRFLKSLKFLKFIVYSIKNIVDHNKLTSLEEKKKCFYQRNTSFNILI</sequence>
<comment type="caution">
    <text evidence="1">The sequence shown here is derived from an EMBL/GenBank/DDBJ whole genome shotgun (WGS) entry which is preliminary data.</text>
</comment>
<reference evidence="1 2" key="1">
    <citation type="submission" date="2023-10" db="EMBL/GenBank/DDBJ databases">
        <title>Genome-Wide Identification Analysis in wild type Solanum Pinnatisectum Reveals Some Genes Defensing Phytophthora Infestans.</title>
        <authorList>
            <person name="Sun C."/>
        </authorList>
    </citation>
    <scope>NUCLEOTIDE SEQUENCE [LARGE SCALE GENOMIC DNA]</scope>
    <source>
        <strain evidence="1">LQN</strain>
        <tissue evidence="1">Leaf</tissue>
    </source>
</reference>
<dbReference type="EMBL" id="JAWPEI010000001">
    <property type="protein sequence ID" value="KAK4737478.1"/>
    <property type="molecule type" value="Genomic_DNA"/>
</dbReference>
<evidence type="ECO:0008006" key="3">
    <source>
        <dbReference type="Google" id="ProtNLM"/>
    </source>
</evidence>
<gene>
    <name evidence="1" type="ORF">R3W88_001175</name>
</gene>
<evidence type="ECO:0000313" key="2">
    <source>
        <dbReference type="Proteomes" id="UP001311915"/>
    </source>
</evidence>
<accession>A0AAV9MI19</accession>
<dbReference type="Proteomes" id="UP001311915">
    <property type="component" value="Unassembled WGS sequence"/>
</dbReference>
<evidence type="ECO:0000313" key="1">
    <source>
        <dbReference type="EMBL" id="KAK4737478.1"/>
    </source>
</evidence>
<dbReference type="AlphaFoldDB" id="A0AAV9MI19"/>
<proteinExistence type="predicted"/>
<name>A0AAV9MI19_9SOLN</name>
<keyword evidence="2" id="KW-1185">Reference proteome</keyword>
<organism evidence="1 2">
    <name type="scientific">Solanum pinnatisectum</name>
    <name type="common">tansyleaf nightshade</name>
    <dbReference type="NCBI Taxonomy" id="50273"/>
    <lineage>
        <taxon>Eukaryota</taxon>
        <taxon>Viridiplantae</taxon>
        <taxon>Streptophyta</taxon>
        <taxon>Embryophyta</taxon>
        <taxon>Tracheophyta</taxon>
        <taxon>Spermatophyta</taxon>
        <taxon>Magnoliopsida</taxon>
        <taxon>eudicotyledons</taxon>
        <taxon>Gunneridae</taxon>
        <taxon>Pentapetalae</taxon>
        <taxon>asterids</taxon>
        <taxon>lamiids</taxon>
        <taxon>Solanales</taxon>
        <taxon>Solanaceae</taxon>
        <taxon>Solanoideae</taxon>
        <taxon>Solaneae</taxon>
        <taxon>Solanum</taxon>
    </lineage>
</organism>
<protein>
    <recommendedName>
        <fullName evidence="3">Translocon at the inner envelope membrane of chloroplasts 214</fullName>
    </recommendedName>
</protein>